<keyword evidence="3" id="KW-0547">Nucleotide-binding</keyword>
<accession>A0A0R2IMN0</accession>
<evidence type="ECO:0000256" key="11">
    <source>
        <dbReference type="ARBA" id="ARBA00023204"/>
    </source>
</evidence>
<feature type="domain" description="Helicase ATP-binding" evidence="14">
    <location>
        <begin position="183"/>
        <end position="446"/>
    </location>
</feature>
<gene>
    <name evidence="15" type="ORF">IV80_GL001523</name>
</gene>
<dbReference type="Pfam" id="PF13307">
    <property type="entry name" value="Helicase_C_2"/>
    <property type="match status" value="1"/>
</dbReference>
<dbReference type="AlphaFoldDB" id="A0A0R2IMN0"/>
<dbReference type="InterPro" id="IPR027417">
    <property type="entry name" value="P-loop_NTPase"/>
</dbReference>
<proteinExistence type="inferred from homology"/>
<dbReference type="PATRIC" id="fig|319652.3.peg.1543"/>
<dbReference type="InterPro" id="IPR011604">
    <property type="entry name" value="PDDEXK-like_dom_sf"/>
</dbReference>
<evidence type="ECO:0000259" key="14">
    <source>
        <dbReference type="PROSITE" id="PS51193"/>
    </source>
</evidence>
<evidence type="ECO:0000256" key="8">
    <source>
        <dbReference type="ARBA" id="ARBA00023004"/>
    </source>
</evidence>
<dbReference type="InterPro" id="IPR006554">
    <property type="entry name" value="Helicase-like_DEXD_c2"/>
</dbReference>
<dbReference type="Gene3D" id="3.40.50.300">
    <property type="entry name" value="P-loop containing nucleotide triphosphate hydrolases"/>
    <property type="match status" value="2"/>
</dbReference>
<dbReference type="GO" id="GO:0016818">
    <property type="term" value="F:hydrolase activity, acting on acid anhydrides, in phosphorus-containing anhydrides"/>
    <property type="evidence" value="ECO:0007669"/>
    <property type="project" value="InterPro"/>
</dbReference>
<dbReference type="Pfam" id="PF06733">
    <property type="entry name" value="DEAD_2"/>
    <property type="match status" value="1"/>
</dbReference>
<keyword evidence="5" id="KW-0378">Hydrolase</keyword>
<evidence type="ECO:0000256" key="3">
    <source>
        <dbReference type="ARBA" id="ARBA00022741"/>
    </source>
</evidence>
<dbReference type="InterPro" id="IPR006555">
    <property type="entry name" value="ATP-dep_Helicase_C"/>
</dbReference>
<keyword evidence="4" id="KW-0227">DNA damage</keyword>
<dbReference type="GO" id="GO:0005524">
    <property type="term" value="F:ATP binding"/>
    <property type="evidence" value="ECO:0007669"/>
    <property type="project" value="UniProtKB-KW"/>
</dbReference>
<dbReference type="SMART" id="SM00491">
    <property type="entry name" value="HELICc2"/>
    <property type="match status" value="1"/>
</dbReference>
<keyword evidence="6" id="KW-0347">Helicase</keyword>
<comment type="similarity">
    <text evidence="13">Belongs to the helicase family. DinG subfamily.</text>
</comment>
<dbReference type="InterPro" id="IPR010614">
    <property type="entry name" value="RAD3-like_helicase_DEAD"/>
</dbReference>
<evidence type="ECO:0000256" key="12">
    <source>
        <dbReference type="ARBA" id="ARBA00023235"/>
    </source>
</evidence>
<evidence type="ECO:0000256" key="9">
    <source>
        <dbReference type="ARBA" id="ARBA00023014"/>
    </source>
</evidence>
<dbReference type="GO" id="GO:0006281">
    <property type="term" value="P:DNA repair"/>
    <property type="evidence" value="ECO:0007669"/>
    <property type="project" value="UniProtKB-KW"/>
</dbReference>
<evidence type="ECO:0000256" key="2">
    <source>
        <dbReference type="ARBA" id="ARBA00022723"/>
    </source>
</evidence>
<dbReference type="GO" id="GO:0003678">
    <property type="term" value="F:DNA helicase activity"/>
    <property type="evidence" value="ECO:0007669"/>
    <property type="project" value="InterPro"/>
</dbReference>
<evidence type="ECO:0000256" key="5">
    <source>
        <dbReference type="ARBA" id="ARBA00022801"/>
    </source>
</evidence>
<protein>
    <recommendedName>
        <fullName evidence="14">Helicase ATP-binding domain-containing protein</fullName>
    </recommendedName>
</protein>
<keyword evidence="11" id="KW-0234">DNA repair</keyword>
<dbReference type="InterPro" id="IPR042493">
    <property type="entry name" value="XPD_DNA_FeS"/>
</dbReference>
<dbReference type="InterPro" id="IPR014013">
    <property type="entry name" value="Helic_SF1/SF2_ATP-bd_DinG/Rad3"/>
</dbReference>
<evidence type="ECO:0000256" key="6">
    <source>
        <dbReference type="ARBA" id="ARBA00022806"/>
    </source>
</evidence>
<dbReference type="Gene3D" id="1.10.275.40">
    <property type="match status" value="1"/>
</dbReference>
<evidence type="ECO:0000256" key="1">
    <source>
        <dbReference type="ARBA" id="ARBA00022485"/>
    </source>
</evidence>
<dbReference type="PANTHER" id="PTHR11472">
    <property type="entry name" value="DNA REPAIR DEAD HELICASE RAD3/XP-D SUBFAMILY MEMBER"/>
    <property type="match status" value="1"/>
</dbReference>
<dbReference type="SUPFAM" id="SSF52540">
    <property type="entry name" value="P-loop containing nucleoside triphosphate hydrolases"/>
    <property type="match status" value="1"/>
</dbReference>
<dbReference type="GO" id="GO:0003677">
    <property type="term" value="F:DNA binding"/>
    <property type="evidence" value="ECO:0007669"/>
    <property type="project" value="UniProtKB-KW"/>
</dbReference>
<dbReference type="SMART" id="SM00488">
    <property type="entry name" value="DEXDc2"/>
    <property type="match status" value="1"/>
</dbReference>
<keyword evidence="12" id="KW-0413">Isomerase</keyword>
<keyword evidence="8" id="KW-0408">Iron</keyword>
<keyword evidence="10" id="KW-0238">DNA-binding</keyword>
<evidence type="ECO:0000256" key="10">
    <source>
        <dbReference type="ARBA" id="ARBA00023125"/>
    </source>
</evidence>
<reference evidence="15 16" key="1">
    <citation type="journal article" date="2015" name="Genome Announc.">
        <title>Expanding the biotechnology potential of lactobacilli through comparative genomics of 213 strains and associated genera.</title>
        <authorList>
            <person name="Sun Z."/>
            <person name="Harris H.M."/>
            <person name="McCann A."/>
            <person name="Guo C."/>
            <person name="Argimon S."/>
            <person name="Zhang W."/>
            <person name="Yang X."/>
            <person name="Jeffery I.B."/>
            <person name="Cooney J.C."/>
            <person name="Kagawa T.F."/>
            <person name="Liu W."/>
            <person name="Song Y."/>
            <person name="Salvetti E."/>
            <person name="Wrobel A."/>
            <person name="Rasinkangas P."/>
            <person name="Parkhill J."/>
            <person name="Rea M.C."/>
            <person name="O'Sullivan O."/>
            <person name="Ritari J."/>
            <person name="Douillard F.P."/>
            <person name="Paul Ross R."/>
            <person name="Yang R."/>
            <person name="Briner A.E."/>
            <person name="Felis G.E."/>
            <person name="de Vos W.M."/>
            <person name="Barrangou R."/>
            <person name="Klaenhammer T.R."/>
            <person name="Caufield P.W."/>
            <person name="Cui Y."/>
            <person name="Zhang H."/>
            <person name="O'Toole P.W."/>
        </authorList>
    </citation>
    <scope>NUCLEOTIDE SEQUENCE [LARGE SCALE GENOMIC DNA]</scope>
    <source>
        <strain evidence="15 16">DSM 17757</strain>
    </source>
</reference>
<keyword evidence="16" id="KW-1185">Reference proteome</keyword>
<name>A0A0R2IMN0_9LACO</name>
<dbReference type="STRING" id="319652.IV80_GL001523"/>
<dbReference type="PANTHER" id="PTHR11472:SF34">
    <property type="entry name" value="REGULATOR OF TELOMERE ELONGATION HELICASE 1"/>
    <property type="match status" value="1"/>
</dbReference>
<evidence type="ECO:0000256" key="13">
    <source>
        <dbReference type="ARBA" id="ARBA00038058"/>
    </source>
</evidence>
<dbReference type="Gene3D" id="1.10.30.20">
    <property type="entry name" value="Bacterial XPD DNA helicase, FeS cluster domain"/>
    <property type="match status" value="1"/>
</dbReference>
<keyword evidence="2" id="KW-0479">Metal-binding</keyword>
<evidence type="ECO:0000256" key="7">
    <source>
        <dbReference type="ARBA" id="ARBA00022840"/>
    </source>
</evidence>
<keyword evidence="1" id="KW-0004">4Fe-4S</keyword>
<keyword evidence="7" id="KW-0067">ATP-binding</keyword>
<dbReference type="GO" id="GO:0051539">
    <property type="term" value="F:4 iron, 4 sulfur cluster binding"/>
    <property type="evidence" value="ECO:0007669"/>
    <property type="project" value="UniProtKB-KW"/>
</dbReference>
<evidence type="ECO:0000256" key="4">
    <source>
        <dbReference type="ARBA" id="ARBA00022763"/>
    </source>
</evidence>
<dbReference type="Gene3D" id="3.90.320.10">
    <property type="match status" value="1"/>
</dbReference>
<evidence type="ECO:0000313" key="15">
    <source>
        <dbReference type="EMBL" id="KRN66273.1"/>
    </source>
</evidence>
<dbReference type="GO" id="GO:0046872">
    <property type="term" value="F:metal ion binding"/>
    <property type="evidence" value="ECO:0007669"/>
    <property type="project" value="UniProtKB-KW"/>
</dbReference>
<dbReference type="EMBL" id="JQBR01000005">
    <property type="protein sequence ID" value="KRN66273.1"/>
    <property type="molecule type" value="Genomic_DNA"/>
</dbReference>
<keyword evidence="9" id="KW-0411">Iron-sulfur</keyword>
<dbReference type="PROSITE" id="PS51193">
    <property type="entry name" value="HELICASE_ATP_BIND_2"/>
    <property type="match status" value="1"/>
</dbReference>
<comment type="caution">
    <text evidence="15">The sequence shown here is derived from an EMBL/GenBank/DDBJ whole genome shotgun (WGS) entry which is preliminary data.</text>
</comment>
<evidence type="ECO:0000313" key="16">
    <source>
        <dbReference type="Proteomes" id="UP000051568"/>
    </source>
</evidence>
<organism evidence="15 16">
    <name type="scientific">Pediococcus cellicola</name>
    <dbReference type="NCBI Taxonomy" id="319652"/>
    <lineage>
        <taxon>Bacteria</taxon>
        <taxon>Bacillati</taxon>
        <taxon>Bacillota</taxon>
        <taxon>Bacilli</taxon>
        <taxon>Lactobacillales</taxon>
        <taxon>Lactobacillaceae</taxon>
        <taxon>Pediococcus</taxon>
    </lineage>
</organism>
<sequence length="797" mass="91440">MARMAGKKIGIRQLVEFVLRAGDLSSTSNSQNTALEGARIHRKLQKAGGENYEKEVYVKRTVSMAGEDYVIDGRADGVVQTADQLLIEEIKTSDPDFEDLSENTLTLYWSQAKVYGAILTHDLDMPEVTIRLTYYQRTTDKITKTEKTYPRETLQKFFDELIEEYRSWLVMRSDWRKTRNQSIKDLAFPFADYRSGQRDLAVAVYKTVALKKRLFVEAPTGTGKTISTLFPSIKAMGEDLCDRLFYLTAKQSTRSVAEKGLQVMVDKGLKIKSITLTAKDKIIFPDEVDVAPEDNPYMIGYYDRLKDGLRDVFEHESQITRPIIETYAKKHMLDPFEFSLDISTFMDVIICDYNYLFDPIVYLQRFFSQPDDNNFFLVDEAHNLVSRARDMYTAQVDDRPIDALLAAGKMAKDNEDVQGITNQLKKVQTVFDQVKLPLTEQNQTQAVTTEELTSFRHGLEKFNSFVQDWLPKQPPVPFTSQILDFFFTLLRYVKISAFYDESYRVIVSLDEDGSVSVKELCLDPSPYLDMSLKMGRGVVFFSATLSPMAYFKETLGCETNGLSLQLTSPFLEKRQNILVTPYINTTYKQRENSLPQIVESIFAMVNAKKGNYLIFCPSYKYMTQIESAFLDRYQQFNVIEQSNQMDEKARQEFLDAFSKKYPHSLIGFSVLGGIFSEGIDLVGDHLIGVGIVSVGLPGLSDERDLLRNYFDQKNGKGFEYAYQLPGMNHVLQAAGRLIRSSQDAGNVVLMDNRFGSLRYTQLFPRHWQHYQRVYSTEQLAKNIAQFWQRVGEQKNEL</sequence>
<dbReference type="InterPro" id="IPR045028">
    <property type="entry name" value="DinG/Rad3-like"/>
</dbReference>
<dbReference type="Proteomes" id="UP000051568">
    <property type="component" value="Unassembled WGS sequence"/>
</dbReference>